<evidence type="ECO:0000313" key="2">
    <source>
        <dbReference type="EMBL" id="CAE8631452.1"/>
    </source>
</evidence>
<organism evidence="2 3">
    <name type="scientific">Polarella glacialis</name>
    <name type="common">Dinoflagellate</name>
    <dbReference type="NCBI Taxonomy" id="89957"/>
    <lineage>
        <taxon>Eukaryota</taxon>
        <taxon>Sar</taxon>
        <taxon>Alveolata</taxon>
        <taxon>Dinophyceae</taxon>
        <taxon>Suessiales</taxon>
        <taxon>Suessiaceae</taxon>
        <taxon>Polarella</taxon>
    </lineage>
</organism>
<dbReference type="OrthoDB" id="94039at2759"/>
<dbReference type="Proteomes" id="UP000654075">
    <property type="component" value="Unassembled WGS sequence"/>
</dbReference>
<feature type="region of interest" description="Disordered" evidence="1">
    <location>
        <begin position="84"/>
        <end position="103"/>
    </location>
</feature>
<comment type="caution">
    <text evidence="2">The sequence shown here is derived from an EMBL/GenBank/DDBJ whole genome shotgun (WGS) entry which is preliminary data.</text>
</comment>
<evidence type="ECO:0008006" key="4">
    <source>
        <dbReference type="Google" id="ProtNLM"/>
    </source>
</evidence>
<evidence type="ECO:0000256" key="1">
    <source>
        <dbReference type="SAM" id="MobiDB-lite"/>
    </source>
</evidence>
<dbReference type="SUPFAM" id="SSF53474">
    <property type="entry name" value="alpha/beta-Hydrolases"/>
    <property type="match status" value="1"/>
</dbReference>
<dbReference type="EMBL" id="CAJNNV010030132">
    <property type="protein sequence ID" value="CAE8631452.1"/>
    <property type="molecule type" value="Genomic_DNA"/>
</dbReference>
<name>A0A813H145_POLGL</name>
<evidence type="ECO:0000313" key="3">
    <source>
        <dbReference type="Proteomes" id="UP000654075"/>
    </source>
</evidence>
<keyword evidence="3" id="KW-1185">Reference proteome</keyword>
<protein>
    <recommendedName>
        <fullName evidence="4">Alpha/beta hydrolase</fullName>
    </recommendedName>
</protein>
<proteinExistence type="predicted"/>
<sequence length="103" mass="10867">MASDTAAVEGLPLAFCCSTPSGLNLAVAEHPGVSRQPPLAALLVSHATGVCKEAYEPLIIALREKALILQGRAITFDFRGHGRSDRPSAAMLTEQAAEPDVIW</sequence>
<feature type="non-terminal residue" evidence="2">
    <location>
        <position position="103"/>
    </location>
</feature>
<dbReference type="InterPro" id="IPR029058">
    <property type="entry name" value="AB_hydrolase_fold"/>
</dbReference>
<dbReference type="AlphaFoldDB" id="A0A813H145"/>
<reference evidence="2" key="1">
    <citation type="submission" date="2021-02" db="EMBL/GenBank/DDBJ databases">
        <authorList>
            <person name="Dougan E. K."/>
            <person name="Rhodes N."/>
            <person name="Thang M."/>
            <person name="Chan C."/>
        </authorList>
    </citation>
    <scope>NUCLEOTIDE SEQUENCE</scope>
</reference>
<gene>
    <name evidence="2" type="ORF">PGLA1383_LOCUS47556</name>
</gene>
<accession>A0A813H145</accession>
<dbReference type="Gene3D" id="3.40.50.1820">
    <property type="entry name" value="alpha/beta hydrolase"/>
    <property type="match status" value="1"/>
</dbReference>